<evidence type="ECO:0000256" key="1">
    <source>
        <dbReference type="SAM" id="SignalP"/>
    </source>
</evidence>
<dbReference type="InterPro" id="IPR016087">
    <property type="entry name" value="Chalcone_isomerase"/>
</dbReference>
<dbReference type="SUPFAM" id="SSF54626">
    <property type="entry name" value="Chalcone isomerase"/>
    <property type="match status" value="1"/>
</dbReference>
<dbReference type="Gene3D" id="3.50.70.10">
    <property type="match status" value="1"/>
</dbReference>
<evidence type="ECO:0000259" key="2">
    <source>
        <dbReference type="Pfam" id="PF16036"/>
    </source>
</evidence>
<sequence>MKIRLLTVLLALSALSLPARAAEVGGVPIAPTAELTATGPALTLNGAGVRKKFFMIVYVGALYLPAKAATAREALAQAGPKRMLLHFVYDELSAQKLVDAWNEGFAANNSDAELAPLRARIGQFNTLFATTRKRDVIALDYLPGEGTRVSHNGQVKGTIPGEDFNTALLKIWLGDKPVTEELKKALLGGGA</sequence>
<proteinExistence type="predicted"/>
<organism evidence="3 4">
    <name type="scientific">Candidatus Muproteobacteria bacterium RBG_16_64_11</name>
    <dbReference type="NCBI Taxonomy" id="1817758"/>
    <lineage>
        <taxon>Bacteria</taxon>
        <taxon>Pseudomonadati</taxon>
        <taxon>Pseudomonadota</taxon>
        <taxon>Candidatus Muproteobacteria</taxon>
    </lineage>
</organism>
<dbReference type="EMBL" id="MFSS01000014">
    <property type="protein sequence ID" value="OGI44698.1"/>
    <property type="molecule type" value="Genomic_DNA"/>
</dbReference>
<gene>
    <name evidence="3" type="ORF">A2150_04270</name>
</gene>
<name>A0A1F6THY0_9PROT</name>
<dbReference type="AlphaFoldDB" id="A0A1F6THY0"/>
<evidence type="ECO:0000313" key="3">
    <source>
        <dbReference type="EMBL" id="OGI44698.1"/>
    </source>
</evidence>
<feature type="signal peptide" evidence="1">
    <location>
        <begin position="1"/>
        <end position="21"/>
    </location>
</feature>
<dbReference type="Pfam" id="PF16036">
    <property type="entry name" value="Chalcone_3"/>
    <property type="match status" value="1"/>
</dbReference>
<feature type="domain" description="Chalcone isomerase" evidence="2">
    <location>
        <begin position="21"/>
        <end position="188"/>
    </location>
</feature>
<dbReference type="InterPro" id="IPR036298">
    <property type="entry name" value="Chalcone_isomerase_sf"/>
</dbReference>
<protein>
    <recommendedName>
        <fullName evidence="2">Chalcone isomerase domain-containing protein</fullName>
    </recommendedName>
</protein>
<feature type="chain" id="PRO_5009526691" description="Chalcone isomerase domain-containing protein" evidence="1">
    <location>
        <begin position="22"/>
        <end position="191"/>
    </location>
</feature>
<dbReference type="Proteomes" id="UP000177925">
    <property type="component" value="Unassembled WGS sequence"/>
</dbReference>
<dbReference type="GO" id="GO:0016872">
    <property type="term" value="F:intramolecular lyase activity"/>
    <property type="evidence" value="ECO:0007669"/>
    <property type="project" value="InterPro"/>
</dbReference>
<comment type="caution">
    <text evidence="3">The sequence shown here is derived from an EMBL/GenBank/DDBJ whole genome shotgun (WGS) entry which is preliminary data.</text>
</comment>
<keyword evidence="1" id="KW-0732">Signal</keyword>
<dbReference type="STRING" id="1817758.A2150_04270"/>
<evidence type="ECO:0000313" key="4">
    <source>
        <dbReference type="Proteomes" id="UP000177925"/>
    </source>
</evidence>
<dbReference type="InterPro" id="IPR016088">
    <property type="entry name" value="Chalcone_isomerase_3-sand"/>
</dbReference>
<accession>A0A1F6THY0</accession>
<reference evidence="3 4" key="1">
    <citation type="journal article" date="2016" name="Nat. Commun.">
        <title>Thousands of microbial genomes shed light on interconnected biogeochemical processes in an aquifer system.</title>
        <authorList>
            <person name="Anantharaman K."/>
            <person name="Brown C.T."/>
            <person name="Hug L.A."/>
            <person name="Sharon I."/>
            <person name="Castelle C.J."/>
            <person name="Probst A.J."/>
            <person name="Thomas B.C."/>
            <person name="Singh A."/>
            <person name="Wilkins M.J."/>
            <person name="Karaoz U."/>
            <person name="Brodie E.L."/>
            <person name="Williams K.H."/>
            <person name="Hubbard S.S."/>
            <person name="Banfield J.F."/>
        </authorList>
    </citation>
    <scope>NUCLEOTIDE SEQUENCE [LARGE SCALE GENOMIC DNA]</scope>
</reference>